<evidence type="ECO:0000259" key="5">
    <source>
        <dbReference type="PROSITE" id="PS50110"/>
    </source>
</evidence>
<dbReference type="Gene3D" id="3.40.50.2300">
    <property type="match status" value="1"/>
</dbReference>
<dbReference type="OrthoDB" id="303614at2759"/>
<dbReference type="Pfam" id="PF02518">
    <property type="entry name" value="HATPase_c"/>
    <property type="match status" value="1"/>
</dbReference>
<dbReference type="Proteomes" id="UP000319160">
    <property type="component" value="Unassembled WGS sequence"/>
</dbReference>
<dbReference type="InterPro" id="IPR003661">
    <property type="entry name" value="HisK_dim/P_dom"/>
</dbReference>
<dbReference type="InterPro" id="IPR036890">
    <property type="entry name" value="HATPase_C_sf"/>
</dbReference>
<dbReference type="PROSITE" id="PS50110">
    <property type="entry name" value="RESPONSE_REGULATORY"/>
    <property type="match status" value="1"/>
</dbReference>
<protein>
    <recommendedName>
        <fullName evidence="8">Histidine kinase</fullName>
    </recommendedName>
</protein>
<dbReference type="InterPro" id="IPR005467">
    <property type="entry name" value="His_kinase_dom"/>
</dbReference>
<comment type="caution">
    <text evidence="6">The sequence shown here is derived from an EMBL/GenBank/DDBJ whole genome shotgun (WGS) entry which is preliminary data.</text>
</comment>
<feature type="modified residue" description="4-aspartylphosphate" evidence="2">
    <location>
        <position position="1209"/>
    </location>
</feature>
<dbReference type="SUPFAM" id="SSF55874">
    <property type="entry name" value="ATPase domain of HSP90 chaperone/DNA topoisomerase II/histidine kinase"/>
    <property type="match status" value="1"/>
</dbReference>
<dbReference type="PROSITE" id="PS50109">
    <property type="entry name" value="HIS_KIN"/>
    <property type="match status" value="1"/>
</dbReference>
<feature type="region of interest" description="Disordered" evidence="3">
    <location>
        <begin position="303"/>
        <end position="346"/>
    </location>
</feature>
<evidence type="ECO:0000256" key="3">
    <source>
        <dbReference type="SAM" id="MobiDB-lite"/>
    </source>
</evidence>
<feature type="region of interest" description="Disordered" evidence="3">
    <location>
        <begin position="1064"/>
        <end position="1086"/>
    </location>
</feature>
<dbReference type="Gene3D" id="1.10.287.130">
    <property type="match status" value="1"/>
</dbReference>
<dbReference type="InterPro" id="IPR029016">
    <property type="entry name" value="GAF-like_dom_sf"/>
</dbReference>
<dbReference type="EMBL" id="VFLP01000027">
    <property type="protein sequence ID" value="TRX93658.1"/>
    <property type="molecule type" value="Genomic_DNA"/>
</dbReference>
<dbReference type="InterPro" id="IPR003594">
    <property type="entry name" value="HATPase_dom"/>
</dbReference>
<dbReference type="Gene3D" id="3.30.565.10">
    <property type="entry name" value="Histidine kinase-like ATPase, C-terminal domain"/>
    <property type="match status" value="1"/>
</dbReference>
<evidence type="ECO:0000256" key="1">
    <source>
        <dbReference type="ARBA" id="ARBA00022553"/>
    </source>
</evidence>
<dbReference type="CDD" id="cd00082">
    <property type="entry name" value="HisKA"/>
    <property type="match status" value="1"/>
</dbReference>
<dbReference type="GO" id="GO:0000155">
    <property type="term" value="F:phosphorelay sensor kinase activity"/>
    <property type="evidence" value="ECO:0007669"/>
    <property type="project" value="InterPro"/>
</dbReference>
<evidence type="ECO:0000256" key="2">
    <source>
        <dbReference type="PROSITE-ProRule" id="PRU00169"/>
    </source>
</evidence>
<dbReference type="Pfam" id="PF00512">
    <property type="entry name" value="HisKA"/>
    <property type="match status" value="1"/>
</dbReference>
<keyword evidence="1 2" id="KW-0597">Phosphoprotein</keyword>
<dbReference type="SUPFAM" id="SSF55781">
    <property type="entry name" value="GAF domain-like"/>
    <property type="match status" value="1"/>
</dbReference>
<dbReference type="SUPFAM" id="SSF47384">
    <property type="entry name" value="Homodimeric domain of signal transducing histidine kinase"/>
    <property type="match status" value="1"/>
</dbReference>
<proteinExistence type="predicted"/>
<dbReference type="Pfam" id="PF00072">
    <property type="entry name" value="Response_reg"/>
    <property type="match status" value="1"/>
</dbReference>
<feature type="domain" description="Response regulatory" evidence="5">
    <location>
        <begin position="1158"/>
        <end position="1280"/>
    </location>
</feature>
<dbReference type="InterPro" id="IPR001789">
    <property type="entry name" value="Sig_transdc_resp-reg_receiver"/>
</dbReference>
<dbReference type="InterPro" id="IPR036097">
    <property type="entry name" value="HisK_dim/P_sf"/>
</dbReference>
<evidence type="ECO:0000313" key="6">
    <source>
        <dbReference type="EMBL" id="TRX93658.1"/>
    </source>
</evidence>
<gene>
    <name evidence="6" type="ORF">FHL15_005334</name>
</gene>
<sequence>MSRLDSLGSLGSLETFQVTPRLNMPSFGPYEASSIEATIRYHQSQLLSSPPNTNFAADPVLTSLAQLAAVRLDAAGAFISFFDAHHQYILAQATQLSSIIEARHEDDPKQCGLLGKSIPRPCGFCEDVLLEFGIDGTSLPDKGECGRLLPVSVIPDITSCPLSSRPNGMPGLPNARFYAAVPVRSPSDVNIGVFVVYCSQPRTEVEPRLITFLRDMSVTVTGHLQMKQTRAALRRSERMVRGLGSFVEGAAGMSFNSTTSNIGSFQNEGFEGTLNPAQQEIQRLEREQELSVASFQPLFRDPHDQMHFALPPSPPSYFSRRPRVDSSSESQENQELASPPFSPFTEASIRNVETSESINGDEDEHISSTKSLFSRAANIIRESIEVEGVIFVDASLSTFGGLVGTGNHSNSASAHSSSEESLIDNLADHRDDICDILGYSTTSSSSLDGNAATPYQAQVPEKFLKTLLRRHPQGRIYHFSEEGLVSTSGDSSGNEATISSLGFKFKAPSKGAHSDRVGFAKWSRQNEGASLLKIFPNAKSIALIPLWDYKKERWYASGIVWTCTPARVFTKQGELSYLRAFGMSILSELARLDAQTYDKAKSDILGSLSHELRSPLHGVVAATDLLHDTSLDAFQCDVLHSLESCGRVLLDVLNHVNTFMQDDRAHKKARKSRIPASPGQRSLRRDRLRLSANIQLDSLLEESIDSVFAGHIFQKLSIAQLDHRPKLNVDALVLQRNDTIDAVESFGHQTGSSGKLNIQLGDVCVLVDIDPDVSWSFRAQPGALRRIILNIFGNSLRYTDRGFIIITLRQEKNLPRRMSHTGTNLKLTITDTGRGIGSHFMQHHLFTPFAQEDRLSPGTGLGLSLVKKIVKTLGGNMTIESQVGVGTRVQVTVPLSVATDEVHADGNFEEHKTALSGLRVSLVGLSKKTQKTLKDEVLMSESDLMHNVCSKWLKLQIVELNDGEFRPDLILCGELGMDEFLKDTGKAHRSAPIVVICKDAITSHQHNKSFGAMMEHRILEFISQPIGPRKLAKSLDIALSRWAEVIQAETLTVFEPETPCLEPSHIPFSGEPKIHESSLSESDGSVDDSVTKKTVFYTELAIEEPKAEEVVLLEERQHESAQHPPKSNDPAHIEARSEERFLNGQEVSLLPETIQGQEVLLVDDNNINLRILASYMKKLKKPYRTATNGLEALETFTASPSRYSCILMDLSMPVMGGLESSRKIREFERSQRLQSATTIVALTGLASLDSQQEAFASGMNLYLTKPPNPCIVFSALGIELKTDE</sequence>
<evidence type="ECO:0000313" key="7">
    <source>
        <dbReference type="Proteomes" id="UP000319160"/>
    </source>
</evidence>
<dbReference type="SMART" id="SM00388">
    <property type="entry name" value="HisKA"/>
    <property type="match status" value="1"/>
</dbReference>
<dbReference type="STRING" id="2512241.A0A553I0C7"/>
<evidence type="ECO:0000259" key="4">
    <source>
        <dbReference type="PROSITE" id="PS50109"/>
    </source>
</evidence>
<accession>A0A553I0C7</accession>
<reference evidence="7" key="1">
    <citation type="submission" date="2019-06" db="EMBL/GenBank/DDBJ databases">
        <title>Draft genome sequence of the griseofulvin-producing fungus Xylaria cubensis strain G536.</title>
        <authorList>
            <person name="Mead M.E."/>
            <person name="Raja H.A."/>
            <person name="Steenwyk J.L."/>
            <person name="Knowles S.L."/>
            <person name="Oberlies N.H."/>
            <person name="Rokas A."/>
        </authorList>
    </citation>
    <scope>NUCLEOTIDE SEQUENCE [LARGE SCALE GENOMIC DNA]</scope>
    <source>
        <strain evidence="7">G536</strain>
    </source>
</reference>
<dbReference type="PRINTS" id="PR00344">
    <property type="entry name" value="BCTRLSENSOR"/>
</dbReference>
<dbReference type="InterPro" id="IPR050956">
    <property type="entry name" value="2C_system_His_kinase"/>
</dbReference>
<feature type="domain" description="Histidine kinase" evidence="4">
    <location>
        <begin position="607"/>
        <end position="897"/>
    </location>
</feature>
<dbReference type="SUPFAM" id="SSF52172">
    <property type="entry name" value="CheY-like"/>
    <property type="match status" value="1"/>
</dbReference>
<dbReference type="SMART" id="SM00448">
    <property type="entry name" value="REC"/>
    <property type="match status" value="1"/>
</dbReference>
<dbReference type="InterPro" id="IPR011006">
    <property type="entry name" value="CheY-like_superfamily"/>
</dbReference>
<dbReference type="PANTHER" id="PTHR43719:SF69">
    <property type="entry name" value="HISTIDINE KINASE G7"/>
    <property type="match status" value="1"/>
</dbReference>
<organism evidence="6 7">
    <name type="scientific">Xylaria flabelliformis</name>
    <dbReference type="NCBI Taxonomy" id="2512241"/>
    <lineage>
        <taxon>Eukaryota</taxon>
        <taxon>Fungi</taxon>
        <taxon>Dikarya</taxon>
        <taxon>Ascomycota</taxon>
        <taxon>Pezizomycotina</taxon>
        <taxon>Sordariomycetes</taxon>
        <taxon>Xylariomycetidae</taxon>
        <taxon>Xylariales</taxon>
        <taxon>Xylariaceae</taxon>
        <taxon>Xylaria</taxon>
    </lineage>
</organism>
<dbReference type="PANTHER" id="PTHR43719">
    <property type="entry name" value="TWO-COMPONENT HISTIDINE KINASE"/>
    <property type="match status" value="1"/>
</dbReference>
<feature type="compositionally biased region" description="Polar residues" evidence="3">
    <location>
        <begin position="325"/>
        <end position="336"/>
    </location>
</feature>
<dbReference type="InterPro" id="IPR004358">
    <property type="entry name" value="Sig_transdc_His_kin-like_C"/>
</dbReference>
<dbReference type="Gene3D" id="3.30.450.40">
    <property type="match status" value="1"/>
</dbReference>
<keyword evidence="7" id="KW-1185">Reference proteome</keyword>
<dbReference type="SMART" id="SM00387">
    <property type="entry name" value="HATPase_c"/>
    <property type="match status" value="1"/>
</dbReference>
<name>A0A553I0C7_9PEZI</name>
<dbReference type="CDD" id="cd17546">
    <property type="entry name" value="REC_hyHK_CKI1_RcsC-like"/>
    <property type="match status" value="1"/>
</dbReference>
<evidence type="ECO:0008006" key="8">
    <source>
        <dbReference type="Google" id="ProtNLM"/>
    </source>
</evidence>